<dbReference type="NCBIfam" id="TIGR03738">
    <property type="entry name" value="PRTRC_C"/>
    <property type="match status" value="1"/>
</dbReference>
<gene>
    <name evidence="1" type="ORF">FRZ54_07275</name>
</gene>
<proteinExistence type="predicted"/>
<dbReference type="RefSeq" id="WP_147030970.1">
    <property type="nucleotide sequence ID" value="NZ_CP042436.1"/>
</dbReference>
<dbReference type="EMBL" id="CP042436">
    <property type="protein sequence ID" value="QEC62393.1"/>
    <property type="molecule type" value="Genomic_DNA"/>
</dbReference>
<name>A0A5B8UTZ0_9SPHI</name>
<dbReference type="InterPro" id="IPR032866">
    <property type="entry name" value="Prok_Ub"/>
</dbReference>
<organism evidence="1 2">
    <name type="scientific">Mucilaginibacter ginsenosidivorans</name>
    <dbReference type="NCBI Taxonomy" id="398053"/>
    <lineage>
        <taxon>Bacteria</taxon>
        <taxon>Pseudomonadati</taxon>
        <taxon>Bacteroidota</taxon>
        <taxon>Sphingobacteriia</taxon>
        <taxon>Sphingobacteriales</taxon>
        <taxon>Sphingobacteriaceae</taxon>
        <taxon>Mucilaginibacter</taxon>
    </lineage>
</organism>
<dbReference type="Pfam" id="PF14454">
    <property type="entry name" value="Prok_Ub"/>
    <property type="match status" value="1"/>
</dbReference>
<dbReference type="InterPro" id="IPR022289">
    <property type="entry name" value="PRTRC_protein-C"/>
</dbReference>
<reference evidence="1 2" key="1">
    <citation type="journal article" date="2017" name="Curr. Microbiol.">
        <title>Mucilaginibacter ginsenosidivorans sp. nov., Isolated from Soil of Ginseng Field.</title>
        <authorList>
            <person name="Kim M.M."/>
            <person name="Siddiqi M.Z."/>
            <person name="Im W.T."/>
        </authorList>
    </citation>
    <scope>NUCLEOTIDE SEQUENCE [LARGE SCALE GENOMIC DNA]</scope>
    <source>
        <strain evidence="1 2">Gsoil 3017</strain>
    </source>
</reference>
<dbReference type="AlphaFoldDB" id="A0A5B8UTZ0"/>
<dbReference type="OrthoDB" id="6912309at2"/>
<sequence length="72" mass="8235">MLQTTKLERIFIHKENGQEVRLSDPGEAFNPDMVLNFYAGTYPILTNARIVGPEIKNDEIQYRFESTMGTKG</sequence>
<keyword evidence="2" id="KW-1185">Reference proteome</keyword>
<dbReference type="Proteomes" id="UP000321479">
    <property type="component" value="Chromosome"/>
</dbReference>
<dbReference type="KEGG" id="mgin:FRZ54_07275"/>
<evidence type="ECO:0000313" key="2">
    <source>
        <dbReference type="Proteomes" id="UP000321479"/>
    </source>
</evidence>
<protein>
    <submittedName>
        <fullName evidence="1">PRTRC system protein C</fullName>
    </submittedName>
</protein>
<evidence type="ECO:0000313" key="1">
    <source>
        <dbReference type="EMBL" id="QEC62393.1"/>
    </source>
</evidence>
<accession>A0A5B8UTZ0</accession>